<evidence type="ECO:0000256" key="2">
    <source>
        <dbReference type="SAM" id="Phobius"/>
    </source>
</evidence>
<sequence length="135" mass="15152">MCNKVDYANNSNRCVEAYPVKNYFLAMFIVVLCLVFVRIIFYAGFYVWASFTVRRQMLSSSGEPHNPENQNLPVTAESRPPLSSSTYEAEPVMIVITPGKEQPMFVAKPDPIASFVDTNTQTQIMSVKASKTLKS</sequence>
<feature type="compositionally biased region" description="Polar residues" evidence="1">
    <location>
        <begin position="59"/>
        <end position="73"/>
    </location>
</feature>
<dbReference type="AlphaFoldDB" id="A0A8T2SF19"/>
<keyword evidence="2" id="KW-0472">Membrane</keyword>
<feature type="transmembrane region" description="Helical" evidence="2">
    <location>
        <begin position="23"/>
        <end position="49"/>
    </location>
</feature>
<proteinExistence type="predicted"/>
<evidence type="ECO:0000313" key="4">
    <source>
        <dbReference type="Proteomes" id="UP000825935"/>
    </source>
</evidence>
<gene>
    <name evidence="3" type="ORF">KP509_21G085400</name>
</gene>
<name>A0A8T2SF19_CERRI</name>
<dbReference type="Proteomes" id="UP000825935">
    <property type="component" value="Chromosome 21"/>
</dbReference>
<accession>A0A8T2SF19</accession>
<dbReference type="OrthoDB" id="10512421at2759"/>
<keyword evidence="2" id="KW-1133">Transmembrane helix</keyword>
<keyword evidence="4" id="KW-1185">Reference proteome</keyword>
<comment type="caution">
    <text evidence="3">The sequence shown here is derived from an EMBL/GenBank/DDBJ whole genome shotgun (WGS) entry which is preliminary data.</text>
</comment>
<evidence type="ECO:0000313" key="3">
    <source>
        <dbReference type="EMBL" id="KAH7316254.1"/>
    </source>
</evidence>
<dbReference type="EMBL" id="CM035426">
    <property type="protein sequence ID" value="KAH7316254.1"/>
    <property type="molecule type" value="Genomic_DNA"/>
</dbReference>
<organism evidence="3 4">
    <name type="scientific">Ceratopteris richardii</name>
    <name type="common">Triangle waterfern</name>
    <dbReference type="NCBI Taxonomy" id="49495"/>
    <lineage>
        <taxon>Eukaryota</taxon>
        <taxon>Viridiplantae</taxon>
        <taxon>Streptophyta</taxon>
        <taxon>Embryophyta</taxon>
        <taxon>Tracheophyta</taxon>
        <taxon>Polypodiopsida</taxon>
        <taxon>Polypodiidae</taxon>
        <taxon>Polypodiales</taxon>
        <taxon>Pteridineae</taxon>
        <taxon>Pteridaceae</taxon>
        <taxon>Parkerioideae</taxon>
        <taxon>Ceratopteris</taxon>
    </lineage>
</organism>
<keyword evidence="2" id="KW-0812">Transmembrane</keyword>
<protein>
    <submittedName>
        <fullName evidence="3">Uncharacterized protein</fullName>
    </submittedName>
</protein>
<evidence type="ECO:0000256" key="1">
    <source>
        <dbReference type="SAM" id="MobiDB-lite"/>
    </source>
</evidence>
<feature type="region of interest" description="Disordered" evidence="1">
    <location>
        <begin position="59"/>
        <end position="85"/>
    </location>
</feature>
<reference evidence="3" key="1">
    <citation type="submission" date="2021-08" db="EMBL/GenBank/DDBJ databases">
        <title>WGS assembly of Ceratopteris richardii.</title>
        <authorList>
            <person name="Marchant D.B."/>
            <person name="Chen G."/>
            <person name="Jenkins J."/>
            <person name="Shu S."/>
            <person name="Leebens-Mack J."/>
            <person name="Grimwood J."/>
            <person name="Schmutz J."/>
            <person name="Soltis P."/>
            <person name="Soltis D."/>
            <person name="Chen Z.-H."/>
        </authorList>
    </citation>
    <scope>NUCLEOTIDE SEQUENCE</scope>
    <source>
        <strain evidence="3">Whitten #5841</strain>
        <tissue evidence="3">Leaf</tissue>
    </source>
</reference>